<name>A0ABY5R908_9MOLU</name>
<evidence type="ECO:0000313" key="1">
    <source>
        <dbReference type="EMBL" id="UVD81994.1"/>
    </source>
</evidence>
<organism evidence="1 2">
    <name type="scientific">Mycoplasma iguanae</name>
    <dbReference type="NCBI Taxonomy" id="292461"/>
    <lineage>
        <taxon>Bacteria</taxon>
        <taxon>Bacillati</taxon>
        <taxon>Mycoplasmatota</taxon>
        <taxon>Mollicutes</taxon>
        <taxon>Mycoplasmataceae</taxon>
        <taxon>Mycoplasma</taxon>
    </lineage>
</organism>
<keyword evidence="2" id="KW-1185">Reference proteome</keyword>
<gene>
    <name evidence="1" type="ORF">NV226_01655</name>
</gene>
<dbReference type="InterPro" id="IPR054781">
    <property type="entry name" value="Asp23-rel"/>
</dbReference>
<evidence type="ECO:0000313" key="2">
    <source>
        <dbReference type="Proteomes" id="UP001059252"/>
    </source>
</evidence>
<dbReference type="NCBIfam" id="NF045836">
    <property type="entry name" value="MMB_0454_fam"/>
    <property type="match status" value="1"/>
</dbReference>
<sequence>MQYILLNYGLNKSYNIHQNVFVQVINNSLNAKKEIELIDEPIVSFVEQNTNVEIFINIKIKIDLDIIEIINHLTTSINEDMKNLIGVAPKNIQINYQGRF</sequence>
<reference evidence="1" key="1">
    <citation type="submission" date="2022-08" db="EMBL/GenBank/DDBJ databases">
        <title>Complete genome of Mycoplasma iguanae type strain 2327.</title>
        <authorList>
            <person name="Spergser J."/>
        </authorList>
    </citation>
    <scope>NUCLEOTIDE SEQUENCE</scope>
    <source>
        <strain evidence="1">2327</strain>
    </source>
</reference>
<evidence type="ECO:0008006" key="3">
    <source>
        <dbReference type="Google" id="ProtNLM"/>
    </source>
</evidence>
<accession>A0ABY5R908</accession>
<dbReference type="Proteomes" id="UP001059252">
    <property type="component" value="Chromosome"/>
</dbReference>
<dbReference type="EMBL" id="CP102734">
    <property type="protein sequence ID" value="UVD81994.1"/>
    <property type="molecule type" value="Genomic_DNA"/>
</dbReference>
<dbReference type="RefSeq" id="WP_258211168.1">
    <property type="nucleotide sequence ID" value="NZ_CP102734.1"/>
</dbReference>
<proteinExistence type="predicted"/>
<protein>
    <recommendedName>
        <fullName evidence="3">Asp23/Gls24 family envelope stress response protein</fullName>
    </recommendedName>
</protein>